<accession>A0AAD9K1Y7</accession>
<dbReference type="Proteomes" id="UP001209878">
    <property type="component" value="Unassembled WGS sequence"/>
</dbReference>
<reference evidence="2" key="1">
    <citation type="journal article" date="2023" name="Mol. Biol. Evol.">
        <title>Third-Generation Sequencing Reveals the Adaptive Role of the Epigenome in Three Deep-Sea Polychaetes.</title>
        <authorList>
            <person name="Perez M."/>
            <person name="Aroh O."/>
            <person name="Sun Y."/>
            <person name="Lan Y."/>
            <person name="Juniper S.K."/>
            <person name="Young C.R."/>
            <person name="Angers B."/>
            <person name="Qian P.Y."/>
        </authorList>
    </citation>
    <scope>NUCLEOTIDE SEQUENCE</scope>
    <source>
        <strain evidence="2">R07B-5</strain>
    </source>
</reference>
<organism evidence="2 3">
    <name type="scientific">Ridgeia piscesae</name>
    <name type="common">Tubeworm</name>
    <dbReference type="NCBI Taxonomy" id="27915"/>
    <lineage>
        <taxon>Eukaryota</taxon>
        <taxon>Metazoa</taxon>
        <taxon>Spiralia</taxon>
        <taxon>Lophotrochozoa</taxon>
        <taxon>Annelida</taxon>
        <taxon>Polychaeta</taxon>
        <taxon>Sedentaria</taxon>
        <taxon>Canalipalpata</taxon>
        <taxon>Sabellida</taxon>
        <taxon>Siboglinidae</taxon>
        <taxon>Ridgeia</taxon>
    </lineage>
</organism>
<name>A0AAD9K1Y7_RIDPI</name>
<dbReference type="EMBL" id="JAODUO010001486">
    <property type="protein sequence ID" value="KAK2163041.1"/>
    <property type="molecule type" value="Genomic_DNA"/>
</dbReference>
<feature type="region of interest" description="Disordered" evidence="1">
    <location>
        <begin position="147"/>
        <end position="168"/>
    </location>
</feature>
<gene>
    <name evidence="2" type="ORF">NP493_1487g00018</name>
</gene>
<sequence length="265" mass="29390">MREYRRQSAAKWQMDYNKTSETNVLACKIFQWSRAFPNDGVVIARSSPDVRVRSATKPTKCLTHTHSDCGNLAGVPKVESLRGTLTGTSYNTPAAGSCKTQTRRQKQETISQQTPLHLTHNSPHFPADINEHFQPRDGEFVRLMRKATAAASHPRSKTRSPSQTTHDVTTTTDAWVLPTNEPRQILQTTGVAHSAGHHGRSQSEIHRQLPTCVFPSLSYKALSNGGHDVKPCPCLLTDVVRQVIRVDDVFAASKIVAKSVRLLPH</sequence>
<proteinExistence type="predicted"/>
<feature type="compositionally biased region" description="Polar residues" evidence="1">
    <location>
        <begin position="84"/>
        <end position="100"/>
    </location>
</feature>
<evidence type="ECO:0000256" key="1">
    <source>
        <dbReference type="SAM" id="MobiDB-lite"/>
    </source>
</evidence>
<feature type="region of interest" description="Disordered" evidence="1">
    <location>
        <begin position="84"/>
        <end position="103"/>
    </location>
</feature>
<dbReference type="AlphaFoldDB" id="A0AAD9K1Y7"/>
<evidence type="ECO:0000313" key="2">
    <source>
        <dbReference type="EMBL" id="KAK2163041.1"/>
    </source>
</evidence>
<evidence type="ECO:0000313" key="3">
    <source>
        <dbReference type="Proteomes" id="UP001209878"/>
    </source>
</evidence>
<keyword evidence="3" id="KW-1185">Reference proteome</keyword>
<protein>
    <submittedName>
        <fullName evidence="2">Uncharacterized protein</fullName>
    </submittedName>
</protein>
<comment type="caution">
    <text evidence="2">The sequence shown here is derived from an EMBL/GenBank/DDBJ whole genome shotgun (WGS) entry which is preliminary data.</text>
</comment>